<dbReference type="InterPro" id="IPR029058">
    <property type="entry name" value="AB_hydrolase_fold"/>
</dbReference>
<sequence length="263" mass="29283">MCLYTGTCPRWRTCAMAAFYATVHILKFSDASQAEQSTDTNAILPGEIYGKEQNGSLQYELRKGLTNLTSGQLQALVAYFKEDQIKENEPQVHKQAVIWSLFVYGVVKTAQKSFIDQLLRFVLTKQREYTCYERVGCFNPGNRMALDIGGPVTPNEAGVKFYFHSNNSQSGAEISLTNWVDALTERRNNSNKTLVGILHGFKESNQTKQVVNLTAALLKHVDCDVIVVDWRNAAAFPRYAAAAANSPLVGAELSLLLQSIYSR</sequence>
<evidence type="ECO:0000256" key="4">
    <source>
        <dbReference type="RuleBase" id="RU004262"/>
    </source>
</evidence>
<keyword evidence="3" id="KW-0964">Secreted</keyword>
<feature type="non-terminal residue" evidence="6">
    <location>
        <position position="263"/>
    </location>
</feature>
<accession>A0A1E1XI48</accession>
<dbReference type="GO" id="GO:0016298">
    <property type="term" value="F:lipase activity"/>
    <property type="evidence" value="ECO:0007669"/>
    <property type="project" value="InterPro"/>
</dbReference>
<name>A0A1E1XI48_9ACAR</name>
<evidence type="ECO:0000256" key="3">
    <source>
        <dbReference type="ARBA" id="ARBA00022525"/>
    </source>
</evidence>
<dbReference type="PANTHER" id="PTHR11610">
    <property type="entry name" value="LIPASE"/>
    <property type="match status" value="1"/>
</dbReference>
<dbReference type="InterPro" id="IPR000734">
    <property type="entry name" value="TAG_lipase"/>
</dbReference>
<evidence type="ECO:0000313" key="6">
    <source>
        <dbReference type="EMBL" id="JAT98924.1"/>
    </source>
</evidence>
<dbReference type="Pfam" id="PF00151">
    <property type="entry name" value="Lipase"/>
    <property type="match status" value="1"/>
</dbReference>
<protein>
    <submittedName>
        <fullName evidence="6">Putative secreted protein</fullName>
    </submittedName>
</protein>
<dbReference type="GO" id="GO:0016042">
    <property type="term" value="P:lipid catabolic process"/>
    <property type="evidence" value="ECO:0007669"/>
    <property type="project" value="TreeGrafter"/>
</dbReference>
<dbReference type="Gene3D" id="3.40.50.1820">
    <property type="entry name" value="alpha/beta hydrolase"/>
    <property type="match status" value="1"/>
</dbReference>
<evidence type="ECO:0000256" key="2">
    <source>
        <dbReference type="ARBA" id="ARBA00010701"/>
    </source>
</evidence>
<evidence type="ECO:0000259" key="5">
    <source>
        <dbReference type="Pfam" id="PF00151"/>
    </source>
</evidence>
<organism evidence="6">
    <name type="scientific">Amblyomma aureolatum</name>
    <dbReference type="NCBI Taxonomy" id="187763"/>
    <lineage>
        <taxon>Eukaryota</taxon>
        <taxon>Metazoa</taxon>
        <taxon>Ecdysozoa</taxon>
        <taxon>Arthropoda</taxon>
        <taxon>Chelicerata</taxon>
        <taxon>Arachnida</taxon>
        <taxon>Acari</taxon>
        <taxon>Parasitiformes</taxon>
        <taxon>Ixodida</taxon>
        <taxon>Ixodoidea</taxon>
        <taxon>Ixodidae</taxon>
        <taxon>Amblyomminae</taxon>
        <taxon>Amblyomma</taxon>
    </lineage>
</organism>
<comment type="similarity">
    <text evidence="2 4">Belongs to the AB hydrolase superfamily. Lipase family.</text>
</comment>
<dbReference type="GO" id="GO:0005615">
    <property type="term" value="C:extracellular space"/>
    <property type="evidence" value="ECO:0007669"/>
    <property type="project" value="TreeGrafter"/>
</dbReference>
<dbReference type="SUPFAM" id="SSF53474">
    <property type="entry name" value="alpha/beta-Hydrolases"/>
    <property type="match status" value="1"/>
</dbReference>
<dbReference type="InterPro" id="IPR013818">
    <property type="entry name" value="Lipase"/>
</dbReference>
<dbReference type="EMBL" id="GFAC01000264">
    <property type="protein sequence ID" value="JAT98924.1"/>
    <property type="molecule type" value="mRNA"/>
</dbReference>
<dbReference type="AlphaFoldDB" id="A0A1E1XI48"/>
<evidence type="ECO:0000256" key="1">
    <source>
        <dbReference type="ARBA" id="ARBA00004613"/>
    </source>
</evidence>
<feature type="domain" description="Lipase" evidence="5">
    <location>
        <begin position="150"/>
        <end position="260"/>
    </location>
</feature>
<reference evidence="6" key="1">
    <citation type="journal article" date="2017" name="Front. Cell. Infect. Microbiol.">
        <title>The Distinct Transcriptional Response of the Midgut of Amblyomma sculptum and Amblyomma aureolatum Ticks to Rickettsia rickettsii Correlates to Their Differences in Susceptibility to Infection.</title>
        <authorList>
            <person name="Martins L.A."/>
            <person name="Galletti M.F.B.M."/>
            <person name="Ribeiro J.M."/>
            <person name="Fujita A."/>
            <person name="Costa F.B."/>
            <person name="Labruna M.B."/>
            <person name="Daffre S."/>
            <person name="Fogaca A.C."/>
        </authorList>
    </citation>
    <scope>NUCLEOTIDE SEQUENCE</scope>
</reference>
<proteinExistence type="evidence at transcript level"/>
<dbReference type="PANTHER" id="PTHR11610:SF173">
    <property type="entry name" value="LIPASE DOMAIN-CONTAINING PROTEIN-RELATED"/>
    <property type="match status" value="1"/>
</dbReference>
<comment type="subcellular location">
    <subcellularLocation>
        <location evidence="1">Secreted</location>
    </subcellularLocation>
</comment>